<evidence type="ECO:0000313" key="2">
    <source>
        <dbReference type="Proteomes" id="UP000318384"/>
    </source>
</evidence>
<evidence type="ECO:0000313" key="1">
    <source>
        <dbReference type="EMBL" id="QDU09721.1"/>
    </source>
</evidence>
<dbReference type="AlphaFoldDB" id="A0A517WWS9"/>
<name>A0A517WWS9_9PLAN</name>
<dbReference type="Proteomes" id="UP000318384">
    <property type="component" value="Chromosome"/>
</dbReference>
<dbReference type="PANTHER" id="PTHR35802">
    <property type="entry name" value="PROTEASE SYNTHASE AND SPORULATION PROTEIN PAI 2"/>
    <property type="match status" value="1"/>
</dbReference>
<dbReference type="SUPFAM" id="SSF50475">
    <property type="entry name" value="FMN-binding split barrel"/>
    <property type="match status" value="1"/>
</dbReference>
<keyword evidence="1" id="KW-0378">Hydrolase</keyword>
<dbReference type="GO" id="GO:0008233">
    <property type="term" value="F:peptidase activity"/>
    <property type="evidence" value="ECO:0007669"/>
    <property type="project" value="UniProtKB-KW"/>
</dbReference>
<keyword evidence="1" id="KW-0645">Protease</keyword>
<dbReference type="EMBL" id="CP037422">
    <property type="protein sequence ID" value="QDU09721.1"/>
    <property type="molecule type" value="Genomic_DNA"/>
</dbReference>
<gene>
    <name evidence="1" type="primary">paiB</name>
    <name evidence="1" type="ORF">V202x_31130</name>
</gene>
<keyword evidence="2" id="KW-1185">Reference proteome</keyword>
<protein>
    <submittedName>
        <fullName evidence="1">Protease synthase and sporulation protein PAI 2</fullName>
    </submittedName>
</protein>
<dbReference type="Gene3D" id="2.30.110.10">
    <property type="entry name" value="Electron Transport, Fmn-binding Protein, Chain A"/>
    <property type="match status" value="1"/>
</dbReference>
<dbReference type="Pfam" id="PF04299">
    <property type="entry name" value="FMN_bind_2"/>
    <property type="match status" value="1"/>
</dbReference>
<dbReference type="OrthoDB" id="9794948at2"/>
<dbReference type="InterPro" id="IPR012349">
    <property type="entry name" value="Split_barrel_FMN-bd"/>
</dbReference>
<dbReference type="RefSeq" id="WP_145176393.1">
    <property type="nucleotide sequence ID" value="NZ_CP037422.1"/>
</dbReference>
<sequence>MYVPSAFSITDLNELHNFIEQHSFATLISQMDNEPFASHLPILLDRKQGRLIGHFARANPHAEMKQHQSVLTIFHGPHAYISPTWYENPDTVPTWNYLAVHVYGRYSQIEDPKELKDILEQYVDFFEASQPAQWSIQNVDSTLINQLLKGIVGFTIEIDRIEGKFKLNQNHSVERRKKVINHLKQERGDNPQAIASLMRAQLTD</sequence>
<dbReference type="PANTHER" id="PTHR35802:SF1">
    <property type="entry name" value="PROTEASE SYNTHASE AND SPORULATION PROTEIN PAI 2"/>
    <property type="match status" value="1"/>
</dbReference>
<accession>A0A517WWS9</accession>
<organism evidence="1 2">
    <name type="scientific">Gimesia aquarii</name>
    <dbReference type="NCBI Taxonomy" id="2527964"/>
    <lineage>
        <taxon>Bacteria</taxon>
        <taxon>Pseudomonadati</taxon>
        <taxon>Planctomycetota</taxon>
        <taxon>Planctomycetia</taxon>
        <taxon>Planctomycetales</taxon>
        <taxon>Planctomycetaceae</taxon>
        <taxon>Gimesia</taxon>
    </lineage>
</organism>
<dbReference type="InterPro" id="IPR007396">
    <property type="entry name" value="TR_PAI2-type"/>
</dbReference>
<dbReference type="GO" id="GO:0006508">
    <property type="term" value="P:proteolysis"/>
    <property type="evidence" value="ECO:0007669"/>
    <property type="project" value="UniProtKB-KW"/>
</dbReference>
<dbReference type="PIRSF" id="PIRSF010372">
    <property type="entry name" value="PaiB"/>
    <property type="match status" value="1"/>
</dbReference>
<proteinExistence type="predicted"/>
<reference evidence="1 2" key="1">
    <citation type="submission" date="2019-03" db="EMBL/GenBank/DDBJ databases">
        <title>Deep-cultivation of Planctomycetes and their phenomic and genomic characterization uncovers novel biology.</title>
        <authorList>
            <person name="Wiegand S."/>
            <person name="Jogler M."/>
            <person name="Boedeker C."/>
            <person name="Pinto D."/>
            <person name="Vollmers J."/>
            <person name="Rivas-Marin E."/>
            <person name="Kohn T."/>
            <person name="Peeters S.H."/>
            <person name="Heuer A."/>
            <person name="Rast P."/>
            <person name="Oberbeckmann S."/>
            <person name="Bunk B."/>
            <person name="Jeske O."/>
            <person name="Meyerdierks A."/>
            <person name="Storesund J.E."/>
            <person name="Kallscheuer N."/>
            <person name="Luecker S."/>
            <person name="Lage O.M."/>
            <person name="Pohl T."/>
            <person name="Merkel B.J."/>
            <person name="Hornburger P."/>
            <person name="Mueller R.-W."/>
            <person name="Bruemmer F."/>
            <person name="Labrenz M."/>
            <person name="Spormann A.M."/>
            <person name="Op den Camp H."/>
            <person name="Overmann J."/>
            <person name="Amann R."/>
            <person name="Jetten M.S.M."/>
            <person name="Mascher T."/>
            <person name="Medema M.H."/>
            <person name="Devos D.P."/>
            <person name="Kaster A.-K."/>
            <person name="Ovreas L."/>
            <person name="Rohde M."/>
            <person name="Galperin M.Y."/>
            <person name="Jogler C."/>
        </authorList>
    </citation>
    <scope>NUCLEOTIDE SEQUENCE [LARGE SCALE GENOMIC DNA]</scope>
    <source>
        <strain evidence="1 2">V202</strain>
    </source>
</reference>